<dbReference type="HOGENOM" id="CLU_3063322_0_0_0"/>
<dbReference type="KEGG" id="min:Minf_1909"/>
<dbReference type="EMBL" id="CP000975">
    <property type="protein sequence ID" value="ACD83963.1"/>
    <property type="molecule type" value="Genomic_DNA"/>
</dbReference>
<proteinExistence type="predicted"/>
<dbReference type="Proteomes" id="UP000009149">
    <property type="component" value="Chromosome"/>
</dbReference>
<reference evidence="1 2" key="1">
    <citation type="journal article" date="2008" name="Biol. Direct">
        <title>Complete genome sequence of the extremely acidophilic methanotroph isolate V4, Methylacidiphilum infernorum, a representative of the bacterial phylum Verrucomicrobia.</title>
        <authorList>
            <person name="Hou S."/>
            <person name="Makarova K.S."/>
            <person name="Saw J.H."/>
            <person name="Senin P."/>
            <person name="Ly B.V."/>
            <person name="Zhou Z."/>
            <person name="Ren Y."/>
            <person name="Wang J."/>
            <person name="Galperin M.Y."/>
            <person name="Omelchenko M.V."/>
            <person name="Wolf Y.I."/>
            <person name="Yutin N."/>
            <person name="Koonin E.V."/>
            <person name="Stott M.B."/>
            <person name="Mountain B.W."/>
            <person name="Crowe M.A."/>
            <person name="Smirnova A.V."/>
            <person name="Dunfield P.F."/>
            <person name="Feng L."/>
            <person name="Wang L."/>
            <person name="Alam M."/>
        </authorList>
    </citation>
    <scope>NUCLEOTIDE SEQUENCE [LARGE SCALE GENOMIC DNA]</scope>
    <source>
        <strain evidence="2">Isolate V4</strain>
    </source>
</reference>
<organism evidence="1 2">
    <name type="scientific">Methylacidiphilum infernorum (isolate V4)</name>
    <name type="common">Methylokorus infernorum (strain V4)</name>
    <dbReference type="NCBI Taxonomy" id="481448"/>
    <lineage>
        <taxon>Bacteria</taxon>
        <taxon>Pseudomonadati</taxon>
        <taxon>Verrucomicrobiota</taxon>
        <taxon>Methylacidiphilae</taxon>
        <taxon>Methylacidiphilales</taxon>
        <taxon>Methylacidiphilaceae</taxon>
        <taxon>Methylacidiphilum (ex Ratnadevi et al. 2023)</taxon>
    </lineage>
</organism>
<protein>
    <submittedName>
        <fullName evidence="1">Uncharacterized protein</fullName>
    </submittedName>
</protein>
<name>B3DY11_METI4</name>
<dbReference type="AlphaFoldDB" id="B3DY11"/>
<accession>B3DY11</accession>
<sequence length="53" mass="5875">MFRDLGGFPPSRESGEKKVEIISFFLEPGCEKGIQPLFSLLVAQKPPVQLKKG</sequence>
<evidence type="ECO:0000313" key="2">
    <source>
        <dbReference type="Proteomes" id="UP000009149"/>
    </source>
</evidence>
<evidence type="ECO:0000313" key="1">
    <source>
        <dbReference type="EMBL" id="ACD83963.1"/>
    </source>
</evidence>
<gene>
    <name evidence="1" type="ordered locus">Minf_1909</name>
</gene>